<name>A0A175RDF6_9HYPH</name>
<sequence>MIGRALPATLRAIVVDPDADPGRAAGIRVLPWQTDPADDRHRTAEVTRDDVPVALLEVTGTSPGFWTVLLWRDRGRREYRFGDRSEFGWSTSLGTAAAAAEVAGVAFALGHLPHLPQVSA</sequence>
<dbReference type="EMBL" id="LDPZ01000006">
    <property type="protein sequence ID" value="KTQ97823.1"/>
    <property type="molecule type" value="Genomic_DNA"/>
</dbReference>
<comment type="caution">
    <text evidence="1">The sequence shown here is derived from an EMBL/GenBank/DDBJ whole genome shotgun (WGS) entry which is preliminary data.</text>
</comment>
<proteinExistence type="predicted"/>
<dbReference type="RefSeq" id="WP_058633888.1">
    <property type="nucleotide sequence ID" value="NZ_LDPZ01000006.1"/>
</dbReference>
<dbReference type="OrthoDB" id="9850490at2"/>
<evidence type="ECO:0000313" key="1">
    <source>
        <dbReference type="EMBL" id="KTQ97823.1"/>
    </source>
</evidence>
<reference evidence="1 2" key="1">
    <citation type="journal article" date="2016" name="Front. Microbiol.">
        <title>Genomic Resource of Rice Seed Associated Bacteria.</title>
        <authorList>
            <person name="Midha S."/>
            <person name="Bansal K."/>
            <person name="Sharma S."/>
            <person name="Kumar N."/>
            <person name="Patil P.P."/>
            <person name="Chaudhry V."/>
            <person name="Patil P.B."/>
        </authorList>
    </citation>
    <scope>NUCLEOTIDE SEQUENCE [LARGE SCALE GENOMIC DNA]</scope>
    <source>
        <strain evidence="1 2">NS226</strain>
    </source>
</reference>
<protein>
    <submittedName>
        <fullName evidence="1">Uncharacterized protein</fullName>
    </submittedName>
</protein>
<dbReference type="AlphaFoldDB" id="A0A175RDF6"/>
<dbReference type="Proteomes" id="UP000078272">
    <property type="component" value="Unassembled WGS sequence"/>
</dbReference>
<dbReference type="PATRIC" id="fig|401562.3.peg.4345"/>
<accession>A0A175RDF6</accession>
<evidence type="ECO:0000313" key="2">
    <source>
        <dbReference type="Proteomes" id="UP000078272"/>
    </source>
</evidence>
<organism evidence="1 2">
    <name type="scientific">Aureimonas ureilytica</name>
    <dbReference type="NCBI Taxonomy" id="401562"/>
    <lineage>
        <taxon>Bacteria</taxon>
        <taxon>Pseudomonadati</taxon>
        <taxon>Pseudomonadota</taxon>
        <taxon>Alphaproteobacteria</taxon>
        <taxon>Hyphomicrobiales</taxon>
        <taxon>Aurantimonadaceae</taxon>
        <taxon>Aureimonas</taxon>
    </lineage>
</organism>
<gene>
    <name evidence="1" type="ORF">NS226_04095</name>
</gene>